<proteinExistence type="predicted"/>
<dbReference type="OrthoDB" id="3201641at2759"/>
<dbReference type="AlphaFoldDB" id="F8NEY5"/>
<dbReference type="GeneID" id="18814060"/>
<dbReference type="RefSeq" id="XP_007313017.1">
    <property type="nucleotide sequence ID" value="XM_007312955.1"/>
</dbReference>
<dbReference type="HOGENOM" id="CLU_142954_0_0_1"/>
<evidence type="ECO:0000313" key="1">
    <source>
        <dbReference type="EMBL" id="EGO31133.1"/>
    </source>
</evidence>
<dbReference type="Gene3D" id="3.30.450.30">
    <property type="entry name" value="Dynein light chain 2a, cytoplasmic"/>
    <property type="match status" value="1"/>
</dbReference>
<gene>
    <name evidence="1" type="ORF">SERLADRAFT_432790</name>
</gene>
<name>F8NEY5_SERL9</name>
<reference evidence="1" key="1">
    <citation type="submission" date="2011-04" db="EMBL/GenBank/DDBJ databases">
        <title>Evolution of plant cell wall degrading machinery underlies the functional diversity of forest fungi.</title>
        <authorList>
            <consortium name="US DOE Joint Genome Institute (JGI-PGF)"/>
            <person name="Eastwood D.C."/>
            <person name="Floudas D."/>
            <person name="Binder M."/>
            <person name="Majcherczyk A."/>
            <person name="Schneider P."/>
            <person name="Aerts A."/>
            <person name="Asiegbu F.O."/>
            <person name="Baker S.E."/>
            <person name="Barry K."/>
            <person name="Bendiksby M."/>
            <person name="Blumentritt M."/>
            <person name="Coutinho P.M."/>
            <person name="Cullen D."/>
            <person name="Cullen D."/>
            <person name="Gathman A."/>
            <person name="Goodell B."/>
            <person name="Henrissat B."/>
            <person name="Ihrmark K."/>
            <person name="Kauserud H."/>
            <person name="Kohler A."/>
            <person name="LaButti K."/>
            <person name="Lapidus A."/>
            <person name="Lavin J.L."/>
            <person name="Lee Y.-H."/>
            <person name="Lindquist E."/>
            <person name="Lilly W."/>
            <person name="Lucas S."/>
            <person name="Morin E."/>
            <person name="Murat C."/>
            <person name="Oguiza J.A."/>
            <person name="Park J."/>
            <person name="Pisabarro A.G."/>
            <person name="Riley R."/>
            <person name="Rosling A."/>
            <person name="Salamov A."/>
            <person name="Schmidt O."/>
            <person name="Schmutz J."/>
            <person name="Skrede I."/>
            <person name="Stenlid J."/>
            <person name="Wiebenga A."/>
            <person name="Xie X."/>
            <person name="Kues U."/>
            <person name="Hibbett D.S."/>
            <person name="Hoffmeister D."/>
            <person name="Hogberg N."/>
            <person name="Martin F."/>
            <person name="Grigoriev I.V."/>
            <person name="Watkinson S.C."/>
        </authorList>
    </citation>
    <scope>NUCLEOTIDE SEQUENCE</scope>
    <source>
        <strain evidence="1">S7.9</strain>
    </source>
</reference>
<dbReference type="Proteomes" id="UP000008064">
    <property type="component" value="Unassembled WGS sequence"/>
</dbReference>
<sequence length="166" mass="18255">MLVLSAIHKYLSQILCQDLHTALLLNPEGSLVSVAANPQRPKDQIRIVAALSAEVWQETRGQAFGMVESEVLAPCIAGDSCLTIMRPLSKLGRILVIAIENEVPPENRDPLLLLALNATPSVEWEVLQMKGKKMARYLAPSVNKYREQFEASKAPSNTPSPNRSAR</sequence>
<evidence type="ECO:0008006" key="2">
    <source>
        <dbReference type="Google" id="ProtNLM"/>
    </source>
</evidence>
<accession>F8NEY5</accession>
<dbReference type="KEGG" id="sla:SERLADRAFT_432790"/>
<protein>
    <recommendedName>
        <fullName evidence="2">Roadblock/LAMTOR2 domain-containing protein</fullName>
    </recommendedName>
</protein>
<dbReference type="SUPFAM" id="SSF103196">
    <property type="entry name" value="Roadblock/LC7 domain"/>
    <property type="match status" value="1"/>
</dbReference>
<dbReference type="EMBL" id="GL945428">
    <property type="protein sequence ID" value="EGO31133.1"/>
    <property type="molecule type" value="Genomic_DNA"/>
</dbReference>
<organism>
    <name type="scientific">Serpula lacrymans var. lacrymans (strain S7.9)</name>
    <name type="common">Dry rot fungus</name>
    <dbReference type="NCBI Taxonomy" id="578457"/>
    <lineage>
        <taxon>Eukaryota</taxon>
        <taxon>Fungi</taxon>
        <taxon>Dikarya</taxon>
        <taxon>Basidiomycota</taxon>
        <taxon>Agaricomycotina</taxon>
        <taxon>Agaricomycetes</taxon>
        <taxon>Agaricomycetidae</taxon>
        <taxon>Boletales</taxon>
        <taxon>Coniophorineae</taxon>
        <taxon>Serpulaceae</taxon>
        <taxon>Serpula</taxon>
    </lineage>
</organism>